<feature type="compositionally biased region" description="Basic and acidic residues" evidence="1">
    <location>
        <begin position="7"/>
        <end position="16"/>
    </location>
</feature>
<sequence length="145" mass="16420">MSGLSFGHDESHDKATKISQPTDDDCKGRIGCVCCREVILDESDRKPVHVNLGGPEDIALNGSFVSFLAKKKLIVSQRYMSATSMQYLRNNVSNERLYEKQLNGASILFKPKNKYQFFWREGRLFMLTVEKSMRMGPGSISMEDS</sequence>
<protein>
    <submittedName>
        <fullName evidence="2">Uncharacterized protein</fullName>
    </submittedName>
</protein>
<evidence type="ECO:0000313" key="2">
    <source>
        <dbReference type="EMBL" id="KPI37676.1"/>
    </source>
</evidence>
<gene>
    <name evidence="2" type="ORF">AB675_172</name>
</gene>
<comment type="caution">
    <text evidence="2">The sequence shown here is derived from an EMBL/GenBank/DDBJ whole genome shotgun (WGS) entry which is preliminary data.</text>
</comment>
<dbReference type="VEuPathDB" id="FungiDB:AB675_172"/>
<evidence type="ECO:0000256" key="1">
    <source>
        <dbReference type="SAM" id="MobiDB-lite"/>
    </source>
</evidence>
<organism evidence="2 3">
    <name type="scientific">Cyphellophora attinorum</name>
    <dbReference type="NCBI Taxonomy" id="1664694"/>
    <lineage>
        <taxon>Eukaryota</taxon>
        <taxon>Fungi</taxon>
        <taxon>Dikarya</taxon>
        <taxon>Ascomycota</taxon>
        <taxon>Pezizomycotina</taxon>
        <taxon>Eurotiomycetes</taxon>
        <taxon>Chaetothyriomycetidae</taxon>
        <taxon>Chaetothyriales</taxon>
        <taxon>Cyphellophoraceae</taxon>
        <taxon>Cyphellophora</taxon>
    </lineage>
</organism>
<feature type="region of interest" description="Disordered" evidence="1">
    <location>
        <begin position="1"/>
        <end position="23"/>
    </location>
</feature>
<dbReference type="AlphaFoldDB" id="A0A0N1H6C3"/>
<proteinExistence type="predicted"/>
<dbReference type="OrthoDB" id="10251412at2759"/>
<dbReference type="EMBL" id="LFJN01000022">
    <property type="protein sequence ID" value="KPI37676.1"/>
    <property type="molecule type" value="Genomic_DNA"/>
</dbReference>
<name>A0A0N1H6C3_9EURO</name>
<keyword evidence="3" id="KW-1185">Reference proteome</keyword>
<accession>A0A0N1H6C3</accession>
<dbReference type="Proteomes" id="UP000038010">
    <property type="component" value="Unassembled WGS sequence"/>
</dbReference>
<dbReference type="GeneID" id="28733510"/>
<evidence type="ECO:0000313" key="3">
    <source>
        <dbReference type="Proteomes" id="UP000038010"/>
    </source>
</evidence>
<reference evidence="2 3" key="1">
    <citation type="submission" date="2015-06" db="EMBL/GenBank/DDBJ databases">
        <title>Draft genome of the ant-associated black yeast Phialophora attae CBS 131958.</title>
        <authorList>
            <person name="Moreno L.F."/>
            <person name="Stielow B.J."/>
            <person name="de Hoog S."/>
            <person name="Vicente V.A."/>
            <person name="Weiss V.A."/>
            <person name="de Vries M."/>
            <person name="Cruz L.M."/>
            <person name="Souza E.M."/>
        </authorList>
    </citation>
    <scope>NUCLEOTIDE SEQUENCE [LARGE SCALE GENOMIC DNA]</scope>
    <source>
        <strain evidence="2 3">CBS 131958</strain>
    </source>
</reference>
<dbReference type="RefSeq" id="XP_017997639.1">
    <property type="nucleotide sequence ID" value="XM_018141641.1"/>
</dbReference>